<keyword evidence="3" id="KW-1185">Reference proteome</keyword>
<dbReference type="eggNOG" id="ENOG502ZB6S">
    <property type="taxonomic scope" value="Bacteria"/>
</dbReference>
<gene>
    <name evidence="2" type="ordered locus">Plabr_3056</name>
</gene>
<reference evidence="3" key="1">
    <citation type="submission" date="2011-02" db="EMBL/GenBank/DDBJ databases">
        <title>The complete genome of Planctomyces brasiliensis DSM 5305.</title>
        <authorList>
            <person name="Lucas S."/>
            <person name="Copeland A."/>
            <person name="Lapidus A."/>
            <person name="Bruce D."/>
            <person name="Goodwin L."/>
            <person name="Pitluck S."/>
            <person name="Kyrpides N."/>
            <person name="Mavromatis K."/>
            <person name="Pagani I."/>
            <person name="Ivanova N."/>
            <person name="Ovchinnikova G."/>
            <person name="Lu M."/>
            <person name="Detter J.C."/>
            <person name="Han C."/>
            <person name="Land M."/>
            <person name="Hauser L."/>
            <person name="Markowitz V."/>
            <person name="Cheng J.-F."/>
            <person name="Hugenholtz P."/>
            <person name="Woyke T."/>
            <person name="Wu D."/>
            <person name="Tindall B."/>
            <person name="Pomrenke H.G."/>
            <person name="Brambilla E."/>
            <person name="Klenk H.-P."/>
            <person name="Eisen J.A."/>
        </authorList>
    </citation>
    <scope>NUCLEOTIDE SEQUENCE [LARGE SCALE GENOMIC DNA]</scope>
    <source>
        <strain evidence="3">ATCC 49424 / DSM 5305 / JCM 21570 / NBRC 103401 / IFAM 1448</strain>
    </source>
</reference>
<evidence type="ECO:0000313" key="3">
    <source>
        <dbReference type="Proteomes" id="UP000006860"/>
    </source>
</evidence>
<feature type="chain" id="PRO_5003256287" evidence="1">
    <location>
        <begin position="23"/>
        <end position="330"/>
    </location>
</feature>
<keyword evidence="1" id="KW-0732">Signal</keyword>
<dbReference type="STRING" id="756272.Plabr_3056"/>
<evidence type="ECO:0000256" key="1">
    <source>
        <dbReference type="SAM" id="SignalP"/>
    </source>
</evidence>
<dbReference type="KEGG" id="pbs:Plabr_3056"/>
<protein>
    <submittedName>
        <fullName evidence="2">Signal peptide-domain containing protein</fullName>
    </submittedName>
</protein>
<sequence length="330" mass="35254">MPGFRILLGTLVCSLVGSTAHAGIFDNWVSHDGCCDDSCVSDSCLDDCVDGCTGFEGDDSLLGNWLNKSDHCFDDFISPMTNPVYFEDPRSLTELRGIYLHQGIPSGVGGGEINLLAAQIRVAVNENFSIIANKDGYYTSSSPLIDDGWADVGLGGKFTFFRDPCQGKIAAAGVTYEMPVGSTRAAQGNGAGEFNLFLSGGQRLGSYMHYMAAGGLRLPADSAAESKSFYLSQHLDYMVSEKVYLLTELNWFGWFQGGNAGVPGAPTVEGGDLINLGAPDVAGNNIITMAWGAKFKPSGNCEIGLAYEVPLSSRNDLLDNRLTADVILRY</sequence>
<evidence type="ECO:0000313" key="2">
    <source>
        <dbReference type="EMBL" id="ADY60653.1"/>
    </source>
</evidence>
<feature type="signal peptide" evidence="1">
    <location>
        <begin position="1"/>
        <end position="22"/>
    </location>
</feature>
<dbReference type="Proteomes" id="UP000006860">
    <property type="component" value="Chromosome"/>
</dbReference>
<proteinExistence type="predicted"/>
<dbReference type="HOGENOM" id="CLU_841687_0_0_0"/>
<accession>F0SHX0</accession>
<dbReference type="OrthoDB" id="7339425at2"/>
<dbReference type="RefSeq" id="WP_013629374.1">
    <property type="nucleotide sequence ID" value="NC_015174.1"/>
</dbReference>
<name>F0SHX0_RUBBR</name>
<dbReference type="AlphaFoldDB" id="F0SHX0"/>
<dbReference type="EMBL" id="CP002546">
    <property type="protein sequence ID" value="ADY60653.1"/>
    <property type="molecule type" value="Genomic_DNA"/>
</dbReference>
<organism evidence="2 3">
    <name type="scientific">Rubinisphaera brasiliensis (strain ATCC 49424 / DSM 5305 / JCM 21570 / IAM 15109 / NBRC 103401 / IFAM 1448)</name>
    <name type="common">Planctomyces brasiliensis</name>
    <dbReference type="NCBI Taxonomy" id="756272"/>
    <lineage>
        <taxon>Bacteria</taxon>
        <taxon>Pseudomonadati</taxon>
        <taxon>Planctomycetota</taxon>
        <taxon>Planctomycetia</taxon>
        <taxon>Planctomycetales</taxon>
        <taxon>Planctomycetaceae</taxon>
        <taxon>Rubinisphaera</taxon>
    </lineage>
</organism>